<proteinExistence type="predicted"/>
<protein>
    <submittedName>
        <fullName evidence="1">Uncharacterized protein</fullName>
    </submittedName>
</protein>
<name>A0A6A6ZYW9_9PLEO</name>
<gene>
    <name evidence="1" type="ORF">CC86DRAFT_382722</name>
</gene>
<sequence>MEMRLEDIEGFLTYHTPYGVLRGLPRASVVMLSDFITFLNAINPERTISTNDFNQSALIPLPNSEACIAREDATQTPQLVTRIEALRISGQYPSANEMLKTFFKFTSTYNGRVQYNCSVCQEVLSSTLTIEDLQDHESHHQTRESNTHTIFCCYNFREIVFNKNDAIEHYTDCAELWKPRDLATEEVLKFMALFVHEEAKLKPSNDKQNTRVKRKEHLLPKAIALSEFDMAYNCPKRREVMLISVRRLEGVEVDISDMVCFYCNIPGSNQSPAQQNVIWGVDDWWKSISETEALATPIGLRRSLVDLWKIEESLDEDIYSSYLNCSRCRGPLPRHSALLEEHVEKCAFDIPGDTLSLAECIDP</sequence>
<reference evidence="1" key="1">
    <citation type="journal article" date="2020" name="Stud. Mycol.">
        <title>101 Dothideomycetes genomes: a test case for predicting lifestyles and emergence of pathogens.</title>
        <authorList>
            <person name="Haridas S."/>
            <person name="Albert R."/>
            <person name="Binder M."/>
            <person name="Bloem J."/>
            <person name="Labutti K."/>
            <person name="Salamov A."/>
            <person name="Andreopoulos B."/>
            <person name="Baker S."/>
            <person name="Barry K."/>
            <person name="Bills G."/>
            <person name="Bluhm B."/>
            <person name="Cannon C."/>
            <person name="Castanera R."/>
            <person name="Culley D."/>
            <person name="Daum C."/>
            <person name="Ezra D."/>
            <person name="Gonzalez J."/>
            <person name="Henrissat B."/>
            <person name="Kuo A."/>
            <person name="Liang C."/>
            <person name="Lipzen A."/>
            <person name="Lutzoni F."/>
            <person name="Magnuson J."/>
            <person name="Mondo S."/>
            <person name="Nolan M."/>
            <person name="Ohm R."/>
            <person name="Pangilinan J."/>
            <person name="Park H.-J."/>
            <person name="Ramirez L."/>
            <person name="Alfaro M."/>
            <person name="Sun H."/>
            <person name="Tritt A."/>
            <person name="Yoshinaga Y."/>
            <person name="Zwiers L.-H."/>
            <person name="Turgeon B."/>
            <person name="Goodwin S."/>
            <person name="Spatafora J."/>
            <person name="Crous P."/>
            <person name="Grigoriev I."/>
        </authorList>
    </citation>
    <scope>NUCLEOTIDE SEQUENCE</scope>
    <source>
        <strain evidence="1">CBS 113818</strain>
    </source>
</reference>
<dbReference type="AlphaFoldDB" id="A0A6A6ZYW9"/>
<evidence type="ECO:0000313" key="1">
    <source>
        <dbReference type="EMBL" id="KAF2825714.1"/>
    </source>
</evidence>
<dbReference type="EMBL" id="MU006227">
    <property type="protein sequence ID" value="KAF2825714.1"/>
    <property type="molecule type" value="Genomic_DNA"/>
</dbReference>
<accession>A0A6A6ZYW9</accession>
<evidence type="ECO:0000313" key="2">
    <source>
        <dbReference type="Proteomes" id="UP000799424"/>
    </source>
</evidence>
<keyword evidence="2" id="KW-1185">Reference proteome</keyword>
<organism evidence="1 2">
    <name type="scientific">Ophiobolus disseminans</name>
    <dbReference type="NCBI Taxonomy" id="1469910"/>
    <lineage>
        <taxon>Eukaryota</taxon>
        <taxon>Fungi</taxon>
        <taxon>Dikarya</taxon>
        <taxon>Ascomycota</taxon>
        <taxon>Pezizomycotina</taxon>
        <taxon>Dothideomycetes</taxon>
        <taxon>Pleosporomycetidae</taxon>
        <taxon>Pleosporales</taxon>
        <taxon>Pleosporineae</taxon>
        <taxon>Phaeosphaeriaceae</taxon>
        <taxon>Ophiobolus</taxon>
    </lineage>
</organism>
<dbReference type="Proteomes" id="UP000799424">
    <property type="component" value="Unassembled WGS sequence"/>
</dbReference>